<keyword evidence="1" id="KW-0812">Transmembrane</keyword>
<dbReference type="InterPro" id="IPR014717">
    <property type="entry name" value="Transl_elong_EF1B/ribsomal_bS6"/>
</dbReference>
<keyword evidence="1" id="KW-0472">Membrane</keyword>
<dbReference type="STRING" id="1798525.A3G90_01825"/>
<evidence type="ECO:0008006" key="4">
    <source>
        <dbReference type="Google" id="ProtNLM"/>
    </source>
</evidence>
<sequence length="183" mass="20209">MIGNSFIVQIGMAALSVGIIFFYVQPTFSKIGETQDAISQYKIETAKVSEVNSKLSTYVNRINSISSADMRALLTYMPDEVDHVAVTRDIFNMADSTNVYLSGVQYDELQQVYTLGLPKDSDPKAHSFTIEGLGTYEDVKAFLALFEQNNYPLEVHEAQLSATEAGLVMISATVVTYSHSKNI</sequence>
<dbReference type="Gene3D" id="3.30.70.60">
    <property type="match status" value="1"/>
</dbReference>
<feature type="transmembrane region" description="Helical" evidence="1">
    <location>
        <begin position="6"/>
        <end position="24"/>
    </location>
</feature>
<name>A0A1F6FG17_9BACT</name>
<evidence type="ECO:0000313" key="3">
    <source>
        <dbReference type="Proteomes" id="UP000177325"/>
    </source>
</evidence>
<gene>
    <name evidence="2" type="ORF">A3G90_01825</name>
</gene>
<dbReference type="AlphaFoldDB" id="A0A1F6FG17"/>
<evidence type="ECO:0000256" key="1">
    <source>
        <dbReference type="SAM" id="Phobius"/>
    </source>
</evidence>
<evidence type="ECO:0000313" key="2">
    <source>
        <dbReference type="EMBL" id="OGG84800.1"/>
    </source>
</evidence>
<proteinExistence type="predicted"/>
<dbReference type="Proteomes" id="UP000177325">
    <property type="component" value="Unassembled WGS sequence"/>
</dbReference>
<comment type="caution">
    <text evidence="2">The sequence shown here is derived from an EMBL/GenBank/DDBJ whole genome shotgun (WGS) entry which is preliminary data.</text>
</comment>
<reference evidence="2 3" key="1">
    <citation type="journal article" date="2016" name="Nat. Commun.">
        <title>Thousands of microbial genomes shed light on interconnected biogeochemical processes in an aquifer system.</title>
        <authorList>
            <person name="Anantharaman K."/>
            <person name="Brown C.T."/>
            <person name="Hug L.A."/>
            <person name="Sharon I."/>
            <person name="Castelle C.J."/>
            <person name="Probst A.J."/>
            <person name="Thomas B.C."/>
            <person name="Singh A."/>
            <person name="Wilkins M.J."/>
            <person name="Karaoz U."/>
            <person name="Brodie E.L."/>
            <person name="Williams K.H."/>
            <person name="Hubbard S.S."/>
            <person name="Banfield J.F."/>
        </authorList>
    </citation>
    <scope>NUCLEOTIDE SEQUENCE [LARGE SCALE GENOMIC DNA]</scope>
</reference>
<keyword evidence="1" id="KW-1133">Transmembrane helix</keyword>
<organism evidence="2 3">
    <name type="scientific">Candidatus Kaiserbacteria bacterium RIFCSPLOWO2_12_FULL_45_26</name>
    <dbReference type="NCBI Taxonomy" id="1798525"/>
    <lineage>
        <taxon>Bacteria</taxon>
        <taxon>Candidatus Kaiseribacteriota</taxon>
    </lineage>
</organism>
<accession>A0A1F6FG17</accession>
<protein>
    <recommendedName>
        <fullName evidence="4">Pilus assembly protein PilO</fullName>
    </recommendedName>
</protein>
<dbReference type="EMBL" id="MFMM01000001">
    <property type="protein sequence ID" value="OGG84800.1"/>
    <property type="molecule type" value="Genomic_DNA"/>
</dbReference>